<name>A0A645IHP5_9ZZZZ</name>
<feature type="compositionally biased region" description="Basic and acidic residues" evidence="1">
    <location>
        <begin position="31"/>
        <end position="56"/>
    </location>
</feature>
<feature type="region of interest" description="Disordered" evidence="1">
    <location>
        <begin position="1"/>
        <end position="56"/>
    </location>
</feature>
<gene>
    <name evidence="2" type="ORF">SDC9_197624</name>
</gene>
<evidence type="ECO:0000313" key="2">
    <source>
        <dbReference type="EMBL" id="MPN49999.1"/>
    </source>
</evidence>
<protein>
    <submittedName>
        <fullName evidence="2">Uncharacterized protein</fullName>
    </submittedName>
</protein>
<organism evidence="2">
    <name type="scientific">bioreactor metagenome</name>
    <dbReference type="NCBI Taxonomy" id="1076179"/>
    <lineage>
        <taxon>unclassified sequences</taxon>
        <taxon>metagenomes</taxon>
        <taxon>ecological metagenomes</taxon>
    </lineage>
</organism>
<sequence>MQEIGDTDGTDHDGHAGGRAKRLVRGTLYADAHDSGDHQRDEDGNGPREAGKCEDHEIPCHHEDIAMGEVDQPQDAVYQRIADGYQGIRPS</sequence>
<accession>A0A645IHP5</accession>
<evidence type="ECO:0000256" key="1">
    <source>
        <dbReference type="SAM" id="MobiDB-lite"/>
    </source>
</evidence>
<dbReference type="AlphaFoldDB" id="A0A645IHP5"/>
<dbReference type="EMBL" id="VSSQ01113763">
    <property type="protein sequence ID" value="MPN49999.1"/>
    <property type="molecule type" value="Genomic_DNA"/>
</dbReference>
<comment type="caution">
    <text evidence="2">The sequence shown here is derived from an EMBL/GenBank/DDBJ whole genome shotgun (WGS) entry which is preliminary data.</text>
</comment>
<reference evidence="2" key="1">
    <citation type="submission" date="2019-08" db="EMBL/GenBank/DDBJ databases">
        <authorList>
            <person name="Kucharzyk K."/>
            <person name="Murdoch R.W."/>
            <person name="Higgins S."/>
            <person name="Loffler F."/>
        </authorList>
    </citation>
    <scope>NUCLEOTIDE SEQUENCE</scope>
</reference>
<proteinExistence type="predicted"/>